<protein>
    <submittedName>
        <fullName evidence="2">Uncharacterized protein</fullName>
    </submittedName>
</protein>
<feature type="region of interest" description="Disordered" evidence="1">
    <location>
        <begin position="162"/>
        <end position="188"/>
    </location>
</feature>
<name>A0AAV5VKL4_9BILA</name>
<dbReference type="EMBL" id="BTSY01000003">
    <property type="protein sequence ID" value="GMT18324.1"/>
    <property type="molecule type" value="Genomic_DNA"/>
</dbReference>
<comment type="caution">
    <text evidence="2">The sequence shown here is derived from an EMBL/GenBank/DDBJ whole genome shotgun (WGS) entry which is preliminary data.</text>
</comment>
<feature type="compositionally biased region" description="Basic and acidic residues" evidence="1">
    <location>
        <begin position="292"/>
        <end position="305"/>
    </location>
</feature>
<evidence type="ECO:0000313" key="2">
    <source>
        <dbReference type="EMBL" id="GMT18324.1"/>
    </source>
</evidence>
<evidence type="ECO:0000256" key="1">
    <source>
        <dbReference type="SAM" id="MobiDB-lite"/>
    </source>
</evidence>
<evidence type="ECO:0000313" key="3">
    <source>
        <dbReference type="Proteomes" id="UP001432322"/>
    </source>
</evidence>
<feature type="compositionally biased region" description="Basic and acidic residues" evidence="1">
    <location>
        <begin position="226"/>
        <end position="237"/>
    </location>
</feature>
<accession>A0AAV5VKL4</accession>
<feature type="non-terminal residue" evidence="2">
    <location>
        <position position="1"/>
    </location>
</feature>
<proteinExistence type="predicted"/>
<organism evidence="2 3">
    <name type="scientific">Pristionchus fissidentatus</name>
    <dbReference type="NCBI Taxonomy" id="1538716"/>
    <lineage>
        <taxon>Eukaryota</taxon>
        <taxon>Metazoa</taxon>
        <taxon>Ecdysozoa</taxon>
        <taxon>Nematoda</taxon>
        <taxon>Chromadorea</taxon>
        <taxon>Rhabditida</taxon>
        <taxon>Rhabditina</taxon>
        <taxon>Diplogasteromorpha</taxon>
        <taxon>Diplogasteroidea</taxon>
        <taxon>Neodiplogasteridae</taxon>
        <taxon>Pristionchus</taxon>
    </lineage>
</organism>
<feature type="compositionally biased region" description="Basic residues" evidence="1">
    <location>
        <begin position="314"/>
        <end position="336"/>
    </location>
</feature>
<keyword evidence="3" id="KW-1185">Reference proteome</keyword>
<feature type="compositionally biased region" description="Low complexity" evidence="1">
    <location>
        <begin position="357"/>
        <end position="370"/>
    </location>
</feature>
<feature type="compositionally biased region" description="Basic residues" evidence="1">
    <location>
        <begin position="238"/>
        <end position="250"/>
    </location>
</feature>
<feature type="compositionally biased region" description="Basic and acidic residues" evidence="1">
    <location>
        <begin position="162"/>
        <end position="179"/>
    </location>
</feature>
<dbReference type="Proteomes" id="UP001432322">
    <property type="component" value="Unassembled WGS sequence"/>
</dbReference>
<feature type="compositionally biased region" description="Low complexity" evidence="1">
    <location>
        <begin position="208"/>
        <end position="225"/>
    </location>
</feature>
<dbReference type="AlphaFoldDB" id="A0AAV5VKL4"/>
<gene>
    <name evidence="2" type="ORF">PFISCL1PPCAC_9621</name>
</gene>
<sequence>DFFLEGWMSERQRVQMENNRRMVDVEGVMASILDCVVQEIDGVVCKMEECDDDDVMIISTKPGKKDKAPVPCKKEVVDDDDDIMIVEKPRKQKVAAVKQEMDDDDVVVLTGNFPSRRQRNVRRVQHAVIGRWYEGDIVKVEEQDAAGNPLNTRPHRPILVTKEETSDHELDLYTRDHTPPPRANRTFHNGEIAPLFALPIRRDDSAAAAAATAAASPPGARFDAAQQRDREARERGRAMKRSPSRSRSRTPLRDKRNSRGRGRAPLRDQRQPSIPPLFTVPAMHPGLPSSDHPQDPGHDIGRRGESVVGGRSPSRSRSRSPLRARRRSYGRGRAIPRRIERQASIPPLFSLPQRTDQQGAAGVASNASVAPTASGANQAESAVKKDPSDEDLFVTKFVKGRAPPSYPPINSHSDSLQAHVHKRPGTEHDPVFFDKKMPETTIRGQSCTITVRSDEEKCHFDVVMLDPTYGSYPLEAVRVTRDEHALHSLKAYEFEFTPRMFGPHMIVLTTREYFLVHSLRVVGDRPQPQRRHGAVPGRRPLPRLEVTGVSRDLQRLFHAPRQRRDDEKFIDVRQVLERLLG</sequence>
<feature type="region of interest" description="Disordered" evidence="1">
    <location>
        <begin position="208"/>
        <end position="387"/>
    </location>
</feature>
<reference evidence="2" key="1">
    <citation type="submission" date="2023-10" db="EMBL/GenBank/DDBJ databases">
        <title>Genome assembly of Pristionchus species.</title>
        <authorList>
            <person name="Yoshida K."/>
            <person name="Sommer R.J."/>
        </authorList>
    </citation>
    <scope>NUCLEOTIDE SEQUENCE</scope>
    <source>
        <strain evidence="2">RS5133</strain>
    </source>
</reference>